<dbReference type="Proteomes" id="UP001430065">
    <property type="component" value="Unassembled WGS sequence"/>
</dbReference>
<keyword evidence="3" id="KW-1185">Reference proteome</keyword>
<dbReference type="EMBL" id="JADIKC010000002">
    <property type="protein sequence ID" value="MBM7120249.1"/>
    <property type="molecule type" value="Genomic_DNA"/>
</dbReference>
<proteinExistence type="predicted"/>
<feature type="domain" description="Glycosyltransferase 2-like" evidence="1">
    <location>
        <begin position="7"/>
        <end position="115"/>
    </location>
</feature>
<gene>
    <name evidence="2" type="ORF">ISP20_03670</name>
</gene>
<dbReference type="CDD" id="cd00761">
    <property type="entry name" value="Glyco_tranf_GTA_type"/>
    <property type="match status" value="1"/>
</dbReference>
<dbReference type="SUPFAM" id="SSF53448">
    <property type="entry name" value="Nucleotide-diphospho-sugar transferases"/>
    <property type="match status" value="1"/>
</dbReference>
<organism evidence="2 3">
    <name type="scientific">Dyella kyungheensis</name>
    <dbReference type="NCBI Taxonomy" id="1242174"/>
    <lineage>
        <taxon>Bacteria</taxon>
        <taxon>Pseudomonadati</taxon>
        <taxon>Pseudomonadota</taxon>
        <taxon>Gammaproteobacteria</taxon>
        <taxon>Lysobacterales</taxon>
        <taxon>Rhodanobacteraceae</taxon>
        <taxon>Dyella</taxon>
    </lineage>
</organism>
<protein>
    <submittedName>
        <fullName evidence="2">Glycosyltransferase family 2 protein</fullName>
    </submittedName>
</protein>
<dbReference type="PANTHER" id="PTHR43685:SF2">
    <property type="entry name" value="GLYCOSYLTRANSFERASE 2-LIKE DOMAIN-CONTAINING PROTEIN"/>
    <property type="match status" value="1"/>
</dbReference>
<dbReference type="Gene3D" id="3.90.550.10">
    <property type="entry name" value="Spore Coat Polysaccharide Biosynthesis Protein SpsA, Chain A"/>
    <property type="match status" value="1"/>
</dbReference>
<dbReference type="RefSeq" id="WP_204634718.1">
    <property type="nucleotide sequence ID" value="NZ_CP183983.1"/>
</dbReference>
<dbReference type="Pfam" id="PF00535">
    <property type="entry name" value="Glycos_transf_2"/>
    <property type="match status" value="1"/>
</dbReference>
<dbReference type="InterPro" id="IPR029044">
    <property type="entry name" value="Nucleotide-diphossugar_trans"/>
</dbReference>
<accession>A0ABS2JMI3</accession>
<evidence type="ECO:0000313" key="2">
    <source>
        <dbReference type="EMBL" id="MBM7120249.1"/>
    </source>
</evidence>
<sequence>MKAVTFSVVITNYNYRDYVGEAIDSVLAQTRAAAQLIVMDDGSTDGSAAWLAERYGSDERITLRCVSNGGQLSAFVKGMEGVTGDVVCFLDADDRWDKDYLARIGEVYDSRRDIDFVFTDVNLFGNEQGLVGYADRATDLGFTAISTWVTAYWYGAATSALSMRRPWAQRALDLPHAFLSTWRISADNCLVFGTSVLGARKYYLPTGLVHYRVHGANGWWHARERENQFVNLFRSRTLINHYAERMHMDVHTLDLAKAEFRSKPEPGMDEAWRYAGIAFRRGTSGWLKRLERTVSILRHGRKSRGKAGA</sequence>
<evidence type="ECO:0000259" key="1">
    <source>
        <dbReference type="Pfam" id="PF00535"/>
    </source>
</evidence>
<name>A0ABS2JMI3_9GAMM</name>
<evidence type="ECO:0000313" key="3">
    <source>
        <dbReference type="Proteomes" id="UP001430065"/>
    </source>
</evidence>
<comment type="caution">
    <text evidence="2">The sequence shown here is derived from an EMBL/GenBank/DDBJ whole genome shotgun (WGS) entry which is preliminary data.</text>
</comment>
<dbReference type="PANTHER" id="PTHR43685">
    <property type="entry name" value="GLYCOSYLTRANSFERASE"/>
    <property type="match status" value="1"/>
</dbReference>
<reference evidence="2 3" key="1">
    <citation type="submission" date="2020-10" db="EMBL/GenBank/DDBJ databases">
        <title>Phylogeny of dyella-like bacteria.</title>
        <authorList>
            <person name="Fu J."/>
        </authorList>
    </citation>
    <scope>NUCLEOTIDE SEQUENCE [LARGE SCALE GENOMIC DNA]</scope>
    <source>
        <strain evidence="2 3">THG-B117</strain>
    </source>
</reference>
<dbReference type="InterPro" id="IPR001173">
    <property type="entry name" value="Glyco_trans_2-like"/>
</dbReference>
<dbReference type="InterPro" id="IPR050834">
    <property type="entry name" value="Glycosyltransf_2"/>
</dbReference>